<feature type="domain" description="DUF2007" evidence="1">
    <location>
        <begin position="1"/>
        <end position="68"/>
    </location>
</feature>
<dbReference type="InterPro" id="IPR018551">
    <property type="entry name" value="DUF2007"/>
</dbReference>
<dbReference type="SUPFAM" id="SSF54913">
    <property type="entry name" value="GlnB-like"/>
    <property type="match status" value="1"/>
</dbReference>
<evidence type="ECO:0000259" key="1">
    <source>
        <dbReference type="Pfam" id="PF09413"/>
    </source>
</evidence>
<gene>
    <name evidence="2" type="ORF">JIN82_05910</name>
</gene>
<comment type="caution">
    <text evidence="2">The sequence shown here is derived from an EMBL/GenBank/DDBJ whole genome shotgun (WGS) entry which is preliminary data.</text>
</comment>
<dbReference type="Proteomes" id="UP000624703">
    <property type="component" value="Unassembled WGS sequence"/>
</dbReference>
<dbReference type="InterPro" id="IPR011322">
    <property type="entry name" value="N-reg_PII-like_a/b"/>
</dbReference>
<reference evidence="2" key="1">
    <citation type="submission" date="2021-01" db="EMBL/GenBank/DDBJ databases">
        <title>Modified the classification status of verrucomicrobia.</title>
        <authorList>
            <person name="Feng X."/>
        </authorList>
    </citation>
    <scope>NUCLEOTIDE SEQUENCE</scope>
    <source>
        <strain evidence="2">_KCTC 22039</strain>
    </source>
</reference>
<dbReference type="RefSeq" id="WP_200310713.1">
    <property type="nucleotide sequence ID" value="NZ_JAENIM010000031.1"/>
</dbReference>
<evidence type="ECO:0000313" key="3">
    <source>
        <dbReference type="Proteomes" id="UP000624703"/>
    </source>
</evidence>
<accession>A0A8J7MDL3</accession>
<dbReference type="Pfam" id="PF09413">
    <property type="entry name" value="DUF2007"/>
    <property type="match status" value="1"/>
</dbReference>
<organism evidence="2 3">
    <name type="scientific">Persicirhabdus sediminis</name>
    <dbReference type="NCBI Taxonomy" id="454144"/>
    <lineage>
        <taxon>Bacteria</taxon>
        <taxon>Pseudomonadati</taxon>
        <taxon>Verrucomicrobiota</taxon>
        <taxon>Verrucomicrobiia</taxon>
        <taxon>Verrucomicrobiales</taxon>
        <taxon>Verrucomicrobiaceae</taxon>
        <taxon>Persicirhabdus</taxon>
    </lineage>
</organism>
<sequence>MKELYRHKDHSTVAYYKSILEAEGIAVMLRNEHATMSGLSDIPIPEFYPNICVMNDEDYPRAWEIMKRTMVTNSEKANLEVACSSCGEINPGNFDLCFSCEEPLELAN</sequence>
<protein>
    <submittedName>
        <fullName evidence="2">DUF2007 domain-containing protein</fullName>
    </submittedName>
</protein>
<keyword evidence="3" id="KW-1185">Reference proteome</keyword>
<dbReference type="Gene3D" id="3.30.70.790">
    <property type="entry name" value="UreE, C-terminal domain"/>
    <property type="match status" value="1"/>
</dbReference>
<evidence type="ECO:0000313" key="2">
    <source>
        <dbReference type="EMBL" id="MBK1790687.1"/>
    </source>
</evidence>
<name>A0A8J7MDL3_9BACT</name>
<proteinExistence type="predicted"/>
<dbReference type="EMBL" id="JAENIM010000031">
    <property type="protein sequence ID" value="MBK1790687.1"/>
    <property type="molecule type" value="Genomic_DNA"/>
</dbReference>
<dbReference type="AlphaFoldDB" id="A0A8J7MDL3"/>